<comment type="caution">
    <text evidence="3">The sequence shown here is derived from an EMBL/GenBank/DDBJ whole genome shotgun (WGS) entry which is preliminary data.</text>
</comment>
<dbReference type="InterPro" id="IPR002508">
    <property type="entry name" value="MurNAc-LAA_cat"/>
</dbReference>
<keyword evidence="1" id="KW-0378">Hydrolase</keyword>
<dbReference type="InterPro" id="IPR050695">
    <property type="entry name" value="N-acetylmuramoyl_amidase_3"/>
</dbReference>
<evidence type="ECO:0000256" key="1">
    <source>
        <dbReference type="ARBA" id="ARBA00022801"/>
    </source>
</evidence>
<feature type="domain" description="MurNAc-LAA" evidence="2">
    <location>
        <begin position="121"/>
        <end position="230"/>
    </location>
</feature>
<gene>
    <name evidence="3" type="ORF">CGZ75_06710</name>
</gene>
<reference evidence="3 4" key="1">
    <citation type="submission" date="2017-07" db="EMBL/GenBank/DDBJ databases">
        <title>Paenibacillus herberti R33 genome sequencing and assembly.</title>
        <authorList>
            <person name="Su W."/>
        </authorList>
    </citation>
    <scope>NUCLEOTIDE SEQUENCE [LARGE SCALE GENOMIC DNA]</scope>
    <source>
        <strain evidence="3 4">R33</strain>
    </source>
</reference>
<dbReference type="GO" id="GO:0030288">
    <property type="term" value="C:outer membrane-bounded periplasmic space"/>
    <property type="evidence" value="ECO:0007669"/>
    <property type="project" value="TreeGrafter"/>
</dbReference>
<dbReference type="SUPFAM" id="SSF53187">
    <property type="entry name" value="Zn-dependent exopeptidases"/>
    <property type="match status" value="1"/>
</dbReference>
<dbReference type="GO" id="GO:0009253">
    <property type="term" value="P:peptidoglycan catabolic process"/>
    <property type="evidence" value="ECO:0007669"/>
    <property type="project" value="InterPro"/>
</dbReference>
<dbReference type="OrthoDB" id="9806267at2"/>
<accession>A0A229P5H0</accession>
<organism evidence="3 4">
    <name type="scientific">Paenibacillus herberti</name>
    <dbReference type="NCBI Taxonomy" id="1619309"/>
    <lineage>
        <taxon>Bacteria</taxon>
        <taxon>Bacillati</taxon>
        <taxon>Bacillota</taxon>
        <taxon>Bacilli</taxon>
        <taxon>Bacillales</taxon>
        <taxon>Paenibacillaceae</taxon>
        <taxon>Paenibacillus</taxon>
    </lineage>
</organism>
<dbReference type="SMART" id="SM00646">
    <property type="entry name" value="Ami_3"/>
    <property type="match status" value="1"/>
</dbReference>
<dbReference type="PANTHER" id="PTHR30404:SF0">
    <property type="entry name" value="N-ACETYLMURAMOYL-L-ALANINE AMIDASE AMIC"/>
    <property type="match status" value="1"/>
</dbReference>
<keyword evidence="4" id="KW-1185">Reference proteome</keyword>
<dbReference type="EMBL" id="NMUQ01000001">
    <property type="protein sequence ID" value="OXM17513.1"/>
    <property type="molecule type" value="Genomic_DNA"/>
</dbReference>
<name>A0A229P5H0_9BACL</name>
<sequence>MRKTIFIFLIAIAALFFYKVLFKVEVTATEITTELISKEAAINVNNPSSSSTEKVLEGKKIVLDAGHGGRDVGATGQSGLEEKEITLHTIQNIKKLLLEKTGAEVILTRDEDESLSLAERAKISNDHNADLFISIHYDAFESSDVSGITTYYGDDKHQQLANLIHEKIFEQDMEVRDRGVTTGDYHVLRENESPSILLELGFISNKEDEQRMQSLEFQTNTANLIAEGIVEYLSQY</sequence>
<dbReference type="Pfam" id="PF01520">
    <property type="entry name" value="Amidase_3"/>
    <property type="match status" value="1"/>
</dbReference>
<evidence type="ECO:0000313" key="4">
    <source>
        <dbReference type="Proteomes" id="UP000215145"/>
    </source>
</evidence>
<dbReference type="Gene3D" id="3.40.630.40">
    <property type="entry name" value="Zn-dependent exopeptidases"/>
    <property type="match status" value="1"/>
</dbReference>
<dbReference type="PANTHER" id="PTHR30404">
    <property type="entry name" value="N-ACETYLMURAMOYL-L-ALANINE AMIDASE"/>
    <property type="match status" value="1"/>
</dbReference>
<evidence type="ECO:0000313" key="3">
    <source>
        <dbReference type="EMBL" id="OXM17513.1"/>
    </source>
</evidence>
<dbReference type="AlphaFoldDB" id="A0A229P5H0"/>
<dbReference type="CDD" id="cd02696">
    <property type="entry name" value="MurNAc-LAA"/>
    <property type="match status" value="1"/>
</dbReference>
<protein>
    <submittedName>
        <fullName evidence="3">N-acetylmuramoyl-L-alanine amidase</fullName>
    </submittedName>
</protein>
<dbReference type="GO" id="GO:0008745">
    <property type="term" value="F:N-acetylmuramoyl-L-alanine amidase activity"/>
    <property type="evidence" value="ECO:0007669"/>
    <property type="project" value="InterPro"/>
</dbReference>
<dbReference type="Proteomes" id="UP000215145">
    <property type="component" value="Unassembled WGS sequence"/>
</dbReference>
<proteinExistence type="predicted"/>
<evidence type="ECO:0000259" key="2">
    <source>
        <dbReference type="SMART" id="SM00646"/>
    </source>
</evidence>